<feature type="compositionally biased region" description="Acidic residues" evidence="1">
    <location>
        <begin position="192"/>
        <end position="201"/>
    </location>
</feature>
<keyword evidence="3" id="KW-1185">Reference proteome</keyword>
<feature type="compositionally biased region" description="Basic and acidic residues" evidence="1">
    <location>
        <begin position="174"/>
        <end position="185"/>
    </location>
</feature>
<dbReference type="EMBL" id="AWWV01008277">
    <property type="protein sequence ID" value="OMO91822.1"/>
    <property type="molecule type" value="Genomic_DNA"/>
</dbReference>
<dbReference type="AlphaFoldDB" id="A0A1R3JAG9"/>
<feature type="region of interest" description="Disordered" evidence="1">
    <location>
        <begin position="174"/>
        <end position="331"/>
    </location>
</feature>
<proteinExistence type="predicted"/>
<organism evidence="2 3">
    <name type="scientific">Corchorus capsularis</name>
    <name type="common">Jute</name>
    <dbReference type="NCBI Taxonomy" id="210143"/>
    <lineage>
        <taxon>Eukaryota</taxon>
        <taxon>Viridiplantae</taxon>
        <taxon>Streptophyta</taxon>
        <taxon>Embryophyta</taxon>
        <taxon>Tracheophyta</taxon>
        <taxon>Spermatophyta</taxon>
        <taxon>Magnoliopsida</taxon>
        <taxon>eudicotyledons</taxon>
        <taxon>Gunneridae</taxon>
        <taxon>Pentapetalae</taxon>
        <taxon>rosids</taxon>
        <taxon>malvids</taxon>
        <taxon>Malvales</taxon>
        <taxon>Malvaceae</taxon>
        <taxon>Grewioideae</taxon>
        <taxon>Apeibeae</taxon>
        <taxon>Corchorus</taxon>
    </lineage>
</organism>
<reference evidence="2 3" key="1">
    <citation type="submission" date="2013-09" db="EMBL/GenBank/DDBJ databases">
        <title>Corchorus capsularis genome sequencing.</title>
        <authorList>
            <person name="Alam M."/>
            <person name="Haque M.S."/>
            <person name="Islam M.S."/>
            <person name="Emdad E.M."/>
            <person name="Islam M.M."/>
            <person name="Ahmed B."/>
            <person name="Halim A."/>
            <person name="Hossen Q.M.M."/>
            <person name="Hossain M.Z."/>
            <person name="Ahmed R."/>
            <person name="Khan M.M."/>
            <person name="Islam R."/>
            <person name="Rashid M.M."/>
            <person name="Khan S.A."/>
            <person name="Rahman M.S."/>
            <person name="Alam M."/>
        </authorList>
    </citation>
    <scope>NUCLEOTIDE SEQUENCE [LARGE SCALE GENOMIC DNA]</scope>
    <source>
        <strain evidence="3">cv. CVL-1</strain>
        <tissue evidence="2">Whole seedling</tissue>
    </source>
</reference>
<evidence type="ECO:0000256" key="1">
    <source>
        <dbReference type="SAM" id="MobiDB-lite"/>
    </source>
</evidence>
<dbReference type="OrthoDB" id="10628294at2759"/>
<sequence length="331" mass="37231">MAEYITYKRRRKRAKTVSALEGEESMKEQCCLIPGTPTKPPPGRPQTRKEKNFIGLNLTLTSSCSSEFSIDLNKPACGGEDNAEVHEIESTCLVSGVAIEGLDIFKSGELNKIDDRNPVSSLVPSMEFIDYGEPKSSQASADTKESESDHSEKLSSNLNFVQDEVMQVNCEEIHTKEPDHSEKLSSKPNFVQDDELQENPEEIQVKTPKKPKSKRYTTKVVIDDKLAPKPPPKKLPKSKEKKPRSCKTPKQKPQIPTTPKQPKEKKRKPSTSKKTKLDFQSQHLEEANLPVLEEANLPDLESQSQHSEAKDIQSQHFPVKPNIKGQRFQSM</sequence>
<feature type="compositionally biased region" description="Basic residues" evidence="1">
    <location>
        <begin position="231"/>
        <end position="250"/>
    </location>
</feature>
<feature type="compositionally biased region" description="Basic residues" evidence="1">
    <location>
        <begin position="207"/>
        <end position="217"/>
    </location>
</feature>
<feature type="region of interest" description="Disordered" evidence="1">
    <location>
        <begin position="132"/>
        <end position="160"/>
    </location>
</feature>
<protein>
    <submittedName>
        <fullName evidence="2">Uncharacterized protein</fullName>
    </submittedName>
</protein>
<dbReference type="Gramene" id="OMO91822">
    <property type="protein sequence ID" value="OMO91822"/>
    <property type="gene ID" value="CCACVL1_07010"/>
</dbReference>
<feature type="compositionally biased region" description="Basic residues" evidence="1">
    <location>
        <begin position="263"/>
        <end position="274"/>
    </location>
</feature>
<comment type="caution">
    <text evidence="2">The sequence shown here is derived from an EMBL/GenBank/DDBJ whole genome shotgun (WGS) entry which is preliminary data.</text>
</comment>
<evidence type="ECO:0000313" key="3">
    <source>
        <dbReference type="Proteomes" id="UP000188268"/>
    </source>
</evidence>
<accession>A0A1R3JAG9</accession>
<evidence type="ECO:0000313" key="2">
    <source>
        <dbReference type="EMBL" id="OMO91822.1"/>
    </source>
</evidence>
<name>A0A1R3JAG9_COCAP</name>
<feature type="compositionally biased region" description="Low complexity" evidence="1">
    <location>
        <begin position="251"/>
        <end position="260"/>
    </location>
</feature>
<feature type="compositionally biased region" description="Basic and acidic residues" evidence="1">
    <location>
        <begin position="142"/>
        <end position="153"/>
    </location>
</feature>
<dbReference type="Proteomes" id="UP000188268">
    <property type="component" value="Unassembled WGS sequence"/>
</dbReference>
<gene>
    <name evidence="2" type="ORF">CCACVL1_07010</name>
</gene>